<feature type="transmembrane region" description="Helical" evidence="1">
    <location>
        <begin position="156"/>
        <end position="171"/>
    </location>
</feature>
<proteinExistence type="predicted"/>
<feature type="transmembrane region" description="Helical" evidence="1">
    <location>
        <begin position="177"/>
        <end position="194"/>
    </location>
</feature>
<name>D5XE23_THEPJ</name>
<feature type="transmembrane region" description="Helical" evidence="1">
    <location>
        <begin position="294"/>
        <end position="310"/>
    </location>
</feature>
<evidence type="ECO:0000313" key="3">
    <source>
        <dbReference type="Proteomes" id="UP000002377"/>
    </source>
</evidence>
<feature type="transmembrane region" description="Helical" evidence="1">
    <location>
        <begin position="7"/>
        <end position="27"/>
    </location>
</feature>
<keyword evidence="1" id="KW-0472">Membrane</keyword>
<dbReference type="EMBL" id="CP002028">
    <property type="protein sequence ID" value="ADG81894.1"/>
    <property type="molecule type" value="Genomic_DNA"/>
</dbReference>
<feature type="transmembrane region" description="Helical" evidence="1">
    <location>
        <begin position="316"/>
        <end position="333"/>
    </location>
</feature>
<feature type="transmembrane region" description="Helical" evidence="1">
    <location>
        <begin position="269"/>
        <end position="289"/>
    </location>
</feature>
<evidence type="ECO:0008006" key="4">
    <source>
        <dbReference type="Google" id="ProtNLM"/>
    </source>
</evidence>
<feature type="transmembrane region" description="Helical" evidence="1">
    <location>
        <begin position="342"/>
        <end position="359"/>
    </location>
</feature>
<organism evidence="2 3">
    <name type="scientific">Thermincola potens (strain JR)</name>
    <dbReference type="NCBI Taxonomy" id="635013"/>
    <lineage>
        <taxon>Bacteria</taxon>
        <taxon>Bacillati</taxon>
        <taxon>Bacillota</taxon>
        <taxon>Clostridia</taxon>
        <taxon>Eubacteriales</taxon>
        <taxon>Thermincolaceae</taxon>
        <taxon>Thermincola</taxon>
    </lineage>
</organism>
<protein>
    <recommendedName>
        <fullName evidence="4">Glycosyltransferase RgtA/B/C/D-like domain-containing protein</fullName>
    </recommendedName>
</protein>
<feature type="transmembrane region" description="Helical" evidence="1">
    <location>
        <begin position="132"/>
        <end position="149"/>
    </location>
</feature>
<feature type="transmembrane region" description="Helical" evidence="1">
    <location>
        <begin position="201"/>
        <end position="222"/>
    </location>
</feature>
<feature type="transmembrane region" description="Helical" evidence="1">
    <location>
        <begin position="110"/>
        <end position="126"/>
    </location>
</feature>
<dbReference type="KEGG" id="tjr:TherJR_1029"/>
<evidence type="ECO:0000256" key="1">
    <source>
        <dbReference type="SAM" id="Phobius"/>
    </source>
</evidence>
<keyword evidence="1" id="KW-0812">Transmembrane</keyword>
<dbReference type="RefSeq" id="WP_013119913.1">
    <property type="nucleotide sequence ID" value="NC_014152.1"/>
</dbReference>
<sequence length="493" mass="56910">MEVLKNNWKVVTPVIIVFAVAALMGSIQVHHDTWYHLLVGRYIYTHHSVPQTGFLVYNHEASPMIYHSWLSQLFFYLVFKIGGLFSLEMLASFLSVVNGLLFVCLGLKRCSAKAFLTMLPFIMFFSIPFLNIRPNILSLILFTVLFIAADKCRRKPAAGLFAVIILTMMVWSQVHGFWVYGLMVLVLFAIDAFVCREKEKAYFFTGVLLVSLGLITVLFILIHNRPDFLMDLLHSGVNIRHNKAAEWSSPFMFLQLYCRQSNNFPLFLVFKYFFAPFLLAVLMVFSLLYKKRTLLDYLLGLVFTGMVFYSYRNMMFTVPVIIYVTGPVVDGILKEKRRIRDVLIVTSIIIAVMVTGIFISEKMSDEPMPAQPLPLENLLARLPMTENLIVCRLNLSDYLLFVLNKDDWHENNYVYSDIRFELFSSNEVQNFYDVMAQKQALNEVLKIKDRNVIFVVDSETPILGELQLNNNYALVAEEDGSFLFLPKELKRPR</sequence>
<dbReference type="Proteomes" id="UP000002377">
    <property type="component" value="Chromosome"/>
</dbReference>
<reference evidence="2 3" key="1">
    <citation type="submission" date="2010-05" db="EMBL/GenBank/DDBJ databases">
        <title>Complete sequence of Thermincola sp. JR.</title>
        <authorList>
            <consortium name="US DOE Joint Genome Institute"/>
            <person name="Lucas S."/>
            <person name="Copeland A."/>
            <person name="Lapidus A."/>
            <person name="Cheng J.-F."/>
            <person name="Bruce D."/>
            <person name="Goodwin L."/>
            <person name="Pitluck S."/>
            <person name="Chertkov O."/>
            <person name="Detter J.C."/>
            <person name="Han C."/>
            <person name="Tapia R."/>
            <person name="Land M."/>
            <person name="Hauser L."/>
            <person name="Kyrpides N."/>
            <person name="Mikhailova N."/>
            <person name="Hazen T.C."/>
            <person name="Woyke T."/>
        </authorList>
    </citation>
    <scope>NUCLEOTIDE SEQUENCE [LARGE SCALE GENOMIC DNA]</scope>
    <source>
        <strain evidence="2 3">JR</strain>
    </source>
</reference>
<dbReference type="HOGENOM" id="CLU_553136_0_0_9"/>
<gene>
    <name evidence="2" type="ordered locus">TherJR_1029</name>
</gene>
<accession>D5XE23</accession>
<dbReference type="AlphaFoldDB" id="D5XE23"/>
<keyword evidence="3" id="KW-1185">Reference proteome</keyword>
<feature type="transmembrane region" description="Helical" evidence="1">
    <location>
        <begin position="73"/>
        <end position="103"/>
    </location>
</feature>
<dbReference type="STRING" id="635013.TherJR_1029"/>
<evidence type="ECO:0000313" key="2">
    <source>
        <dbReference type="EMBL" id="ADG81894.1"/>
    </source>
</evidence>
<keyword evidence="1" id="KW-1133">Transmembrane helix</keyword>